<dbReference type="InterPro" id="IPR001810">
    <property type="entry name" value="F-box_dom"/>
</dbReference>
<feature type="region of interest" description="Disordered" evidence="1">
    <location>
        <begin position="1"/>
        <end position="32"/>
    </location>
</feature>
<feature type="compositionally biased region" description="Basic residues" evidence="1">
    <location>
        <begin position="1"/>
        <end position="10"/>
    </location>
</feature>
<dbReference type="STRING" id="1314674.A0A0D7BP69"/>
<accession>A0A0D7BP69</accession>
<evidence type="ECO:0000259" key="2">
    <source>
        <dbReference type="PROSITE" id="PS50181"/>
    </source>
</evidence>
<evidence type="ECO:0000256" key="1">
    <source>
        <dbReference type="SAM" id="MobiDB-lite"/>
    </source>
</evidence>
<name>A0A0D7BP69_9AGAR</name>
<organism evidence="3 4">
    <name type="scientific">Cylindrobasidium torrendii FP15055 ss-10</name>
    <dbReference type="NCBI Taxonomy" id="1314674"/>
    <lineage>
        <taxon>Eukaryota</taxon>
        <taxon>Fungi</taxon>
        <taxon>Dikarya</taxon>
        <taxon>Basidiomycota</taxon>
        <taxon>Agaricomycotina</taxon>
        <taxon>Agaricomycetes</taxon>
        <taxon>Agaricomycetidae</taxon>
        <taxon>Agaricales</taxon>
        <taxon>Marasmiineae</taxon>
        <taxon>Physalacriaceae</taxon>
        <taxon>Cylindrobasidium</taxon>
    </lineage>
</organism>
<reference evidence="3 4" key="1">
    <citation type="journal article" date="2015" name="Fungal Genet. Biol.">
        <title>Evolution of novel wood decay mechanisms in Agaricales revealed by the genome sequences of Fistulina hepatica and Cylindrobasidium torrendii.</title>
        <authorList>
            <person name="Floudas D."/>
            <person name="Held B.W."/>
            <person name="Riley R."/>
            <person name="Nagy L.G."/>
            <person name="Koehler G."/>
            <person name="Ransdell A.S."/>
            <person name="Younus H."/>
            <person name="Chow J."/>
            <person name="Chiniquy J."/>
            <person name="Lipzen A."/>
            <person name="Tritt A."/>
            <person name="Sun H."/>
            <person name="Haridas S."/>
            <person name="LaButti K."/>
            <person name="Ohm R.A."/>
            <person name="Kues U."/>
            <person name="Blanchette R.A."/>
            <person name="Grigoriev I.V."/>
            <person name="Minto R.E."/>
            <person name="Hibbett D.S."/>
        </authorList>
    </citation>
    <scope>NUCLEOTIDE SEQUENCE [LARGE SCALE GENOMIC DNA]</scope>
    <source>
        <strain evidence="3 4">FP15055 ss-10</strain>
    </source>
</reference>
<dbReference type="SUPFAM" id="SSF81383">
    <property type="entry name" value="F-box domain"/>
    <property type="match status" value="1"/>
</dbReference>
<dbReference type="AlphaFoldDB" id="A0A0D7BP69"/>
<keyword evidence="4" id="KW-1185">Reference proteome</keyword>
<protein>
    <recommendedName>
        <fullName evidence="2">F-box domain-containing protein</fullName>
    </recommendedName>
</protein>
<dbReference type="Proteomes" id="UP000054007">
    <property type="component" value="Unassembled WGS sequence"/>
</dbReference>
<dbReference type="Pfam" id="PF00646">
    <property type="entry name" value="F-box"/>
    <property type="match status" value="1"/>
</dbReference>
<evidence type="ECO:0000313" key="4">
    <source>
        <dbReference type="Proteomes" id="UP000054007"/>
    </source>
</evidence>
<dbReference type="InterPro" id="IPR036047">
    <property type="entry name" value="F-box-like_dom_sf"/>
</dbReference>
<feature type="domain" description="F-box" evidence="2">
    <location>
        <begin position="59"/>
        <end position="108"/>
    </location>
</feature>
<evidence type="ECO:0000313" key="3">
    <source>
        <dbReference type="EMBL" id="KIY71386.1"/>
    </source>
</evidence>
<gene>
    <name evidence="3" type="ORF">CYLTODRAFT_128822</name>
</gene>
<dbReference type="OrthoDB" id="2322499at2759"/>
<dbReference type="PROSITE" id="PS50181">
    <property type="entry name" value="FBOX"/>
    <property type="match status" value="1"/>
</dbReference>
<proteinExistence type="predicted"/>
<sequence length="221" mass="25406">MPPKKTKSAKMSKDTVQADADIGHTVRKRKRVDKSDLVPCHQDDSAKRQKLEVEEEDTFFRILDVPTDILYEICSHLHPLGLLHLSRTCKTVRATLMSPVSRYAWRSSFESVMFDGIREVRNDICEPRLATLLFENRCDECRKPRRAMPQFMLRVNMCQSCLLDATNGVSRRFIHGGNSFYSGAKYVAPGWDSSHRCIKDVTPFLEMVKETKDLTDDEFAT</sequence>
<dbReference type="EMBL" id="KN880455">
    <property type="protein sequence ID" value="KIY71386.1"/>
    <property type="molecule type" value="Genomic_DNA"/>
</dbReference>